<evidence type="ECO:0000256" key="1">
    <source>
        <dbReference type="SAM" id="MobiDB-lite"/>
    </source>
</evidence>
<proteinExistence type="predicted"/>
<gene>
    <name evidence="2" type="ORF">PS624_05551</name>
</gene>
<dbReference type="Proteomes" id="UP000326241">
    <property type="component" value="Unassembled WGS sequence"/>
</dbReference>
<feature type="region of interest" description="Disordered" evidence="1">
    <location>
        <begin position="162"/>
        <end position="182"/>
    </location>
</feature>
<accession>A0A5E6XRY5</accession>
<dbReference type="RefSeq" id="WP_150776473.1">
    <property type="nucleotide sequence ID" value="NZ_CABVGZ010000099.1"/>
</dbReference>
<reference evidence="2 3" key="1">
    <citation type="submission" date="2019-09" db="EMBL/GenBank/DDBJ databases">
        <authorList>
            <person name="Chandra G."/>
            <person name="Truman W A."/>
        </authorList>
    </citation>
    <scope>NUCLEOTIDE SEQUENCE [LARGE SCALE GENOMIC DNA]</scope>
    <source>
        <strain evidence="2">PS624</strain>
    </source>
</reference>
<evidence type="ECO:0000313" key="3">
    <source>
        <dbReference type="Proteomes" id="UP000326241"/>
    </source>
</evidence>
<protein>
    <submittedName>
        <fullName evidence="2">Uncharacterized protein</fullName>
    </submittedName>
</protein>
<dbReference type="EMBL" id="CABVGZ010000099">
    <property type="protein sequence ID" value="VVN43159.1"/>
    <property type="molecule type" value="Genomic_DNA"/>
</dbReference>
<feature type="compositionally biased region" description="Low complexity" evidence="1">
    <location>
        <begin position="164"/>
        <end position="175"/>
    </location>
</feature>
<evidence type="ECO:0000313" key="2">
    <source>
        <dbReference type="EMBL" id="VVN43159.1"/>
    </source>
</evidence>
<organism evidence="2 3">
    <name type="scientific">Pseudomonas fluorescens</name>
    <dbReference type="NCBI Taxonomy" id="294"/>
    <lineage>
        <taxon>Bacteria</taxon>
        <taxon>Pseudomonadati</taxon>
        <taxon>Pseudomonadota</taxon>
        <taxon>Gammaproteobacteria</taxon>
        <taxon>Pseudomonadales</taxon>
        <taxon>Pseudomonadaceae</taxon>
        <taxon>Pseudomonas</taxon>
    </lineage>
</organism>
<sequence length="342" mass="37451">MRPKTPPKIHSGDSDDDDFASFSLFGFDSQSSAHEEKEAREGRNFWDLLKRSDTRGAIKVIACDDTLKRGNEAYGMGTTVHIGATGQTTGQWQLDVLATGPSGVTGPTAQRVFLLNYKALSTKWVERSVYENDHDFFMTVELSGCRFTLTEHHVMHVAWDARASSDTSSTPPSTSKRNAAAREAISLPSGTRARSVSITESPSSIFYAQTHTDAYGVLLKGHAFRTVPTLLIGKLKAGTDALAIAREVEDVLSNIATPYAPTRVQLATVKLGELIKGKVDIPLVEDRTIEAIKDTFEETCYVHARAALNKKPFGAFVVGVREIGGWHYYVLSDTVWTQILPG</sequence>
<dbReference type="AlphaFoldDB" id="A0A5E6XRY5"/>
<name>A0A5E6XRY5_PSEFL</name>